<protein>
    <recommendedName>
        <fullName evidence="4">7TM GPCR serpentine receptor class x (Srx) domain-containing protein</fullName>
    </recommendedName>
</protein>
<dbReference type="SUPFAM" id="SSF81321">
    <property type="entry name" value="Family A G protein-coupled receptor-like"/>
    <property type="match status" value="1"/>
</dbReference>
<evidence type="ECO:0008006" key="4">
    <source>
        <dbReference type="Google" id="ProtNLM"/>
    </source>
</evidence>
<feature type="transmembrane region" description="Helical" evidence="1">
    <location>
        <begin position="95"/>
        <end position="118"/>
    </location>
</feature>
<evidence type="ECO:0000313" key="3">
    <source>
        <dbReference type="Proteomes" id="UP001152747"/>
    </source>
</evidence>
<dbReference type="Proteomes" id="UP001152747">
    <property type="component" value="Unassembled WGS sequence"/>
</dbReference>
<keyword evidence="1" id="KW-0812">Transmembrane</keyword>
<dbReference type="EMBL" id="CANHGI010000006">
    <property type="protein sequence ID" value="CAI5454383.1"/>
    <property type="molecule type" value="Genomic_DNA"/>
</dbReference>
<name>A0A9P1J009_9PELO</name>
<evidence type="ECO:0000313" key="2">
    <source>
        <dbReference type="EMBL" id="CAI5454383.1"/>
    </source>
</evidence>
<feature type="transmembrane region" description="Helical" evidence="1">
    <location>
        <begin position="130"/>
        <end position="149"/>
    </location>
</feature>
<dbReference type="AlphaFoldDB" id="A0A9P1J009"/>
<comment type="caution">
    <text evidence="2">The sequence shown here is derived from an EMBL/GenBank/DDBJ whole genome shotgun (WGS) entry which is preliminary data.</text>
</comment>
<reference evidence="2" key="1">
    <citation type="submission" date="2022-11" db="EMBL/GenBank/DDBJ databases">
        <authorList>
            <person name="Kikuchi T."/>
        </authorList>
    </citation>
    <scope>NUCLEOTIDE SEQUENCE</scope>
    <source>
        <strain evidence="2">PS1010</strain>
    </source>
</reference>
<gene>
    <name evidence="2" type="ORF">CAMP_LOCUS17020</name>
</gene>
<proteinExistence type="predicted"/>
<organism evidence="2 3">
    <name type="scientific">Caenorhabditis angaria</name>
    <dbReference type="NCBI Taxonomy" id="860376"/>
    <lineage>
        <taxon>Eukaryota</taxon>
        <taxon>Metazoa</taxon>
        <taxon>Ecdysozoa</taxon>
        <taxon>Nematoda</taxon>
        <taxon>Chromadorea</taxon>
        <taxon>Rhabditida</taxon>
        <taxon>Rhabditina</taxon>
        <taxon>Rhabditomorpha</taxon>
        <taxon>Rhabditoidea</taxon>
        <taxon>Rhabditidae</taxon>
        <taxon>Peloderinae</taxon>
        <taxon>Caenorhabditis</taxon>
    </lineage>
</organism>
<dbReference type="OrthoDB" id="5819992at2759"/>
<dbReference type="PANTHER" id="PTHR46000">
    <property type="entry name" value="SEVEN TM RECEPTOR-RELATED"/>
    <property type="match status" value="1"/>
</dbReference>
<keyword evidence="3" id="KW-1185">Reference proteome</keyword>
<accession>A0A9P1J009</accession>
<evidence type="ECO:0000256" key="1">
    <source>
        <dbReference type="SAM" id="Phobius"/>
    </source>
</evidence>
<keyword evidence="1" id="KW-0472">Membrane</keyword>
<feature type="transmembrane region" description="Helical" evidence="1">
    <location>
        <begin position="42"/>
        <end position="67"/>
    </location>
</feature>
<dbReference type="PANTHER" id="PTHR46000:SF6">
    <property type="entry name" value="SEVEN TM RECEPTOR"/>
    <property type="match status" value="1"/>
</dbReference>
<dbReference type="Gene3D" id="1.20.1070.10">
    <property type="entry name" value="Rhodopsin 7-helix transmembrane proteins"/>
    <property type="match status" value="1"/>
</dbReference>
<keyword evidence="1" id="KW-1133">Transmembrane helix</keyword>
<sequence>MTLPVFSFLQEYTNNDLSNYYGVFIDDIAAFTFIYYDTKYRWKSICFIIFITLTMIVQNLIIFFCGLKIRAKLYNQKHRYSSALYKLHQQFFKTLVLQVTIPTLFIFIPVFLILYAPLIGVNLTVLSTNVFWLFYLYPAIDSFIVMYVITEYKSALKGMAT</sequence>
<dbReference type="Pfam" id="PF10326">
    <property type="entry name" value="7TM_GPCR_Str"/>
    <property type="match status" value="1"/>
</dbReference>
<dbReference type="InterPro" id="IPR019428">
    <property type="entry name" value="7TM_GPCR_serpentine_rcpt_Str"/>
</dbReference>